<proteinExistence type="predicted"/>
<dbReference type="RefSeq" id="XP_013407282.1">
    <property type="nucleotide sequence ID" value="XM_013551828.1"/>
</dbReference>
<dbReference type="InterPro" id="IPR016024">
    <property type="entry name" value="ARM-type_fold"/>
</dbReference>
<dbReference type="PANTHER" id="PTHR14014:SF0">
    <property type="entry name" value="TELOMERE REPEATS-BINDING BOUQUET FORMATION PROTEIN 1"/>
    <property type="match status" value="1"/>
</dbReference>
<dbReference type="GO" id="GO:0070197">
    <property type="term" value="P:meiotic attachment of telomere to nuclear envelope"/>
    <property type="evidence" value="ECO:0007669"/>
    <property type="project" value="InterPro"/>
</dbReference>
<dbReference type="AlphaFoldDB" id="A0A1S3JA53"/>
<dbReference type="OrthoDB" id="608866at2759"/>
<dbReference type="GeneID" id="106171461"/>
<name>A0A1S3JA53_LINAN</name>
<protein>
    <submittedName>
        <fullName evidence="2">Telomere repeats-binding bouquet formation protein 1 isoform X5</fullName>
    </submittedName>
</protein>
<dbReference type="GO" id="GO:0007129">
    <property type="term" value="P:homologous chromosome pairing at meiosis"/>
    <property type="evidence" value="ECO:0007669"/>
    <property type="project" value="TreeGrafter"/>
</dbReference>
<dbReference type="PANTHER" id="PTHR14014">
    <property type="entry name" value="TELOMERE REPEATS-BINDING BOUQUET FORMATION PROTEIN 1"/>
    <property type="match status" value="1"/>
</dbReference>
<dbReference type="InterPro" id="IPR042359">
    <property type="entry name" value="TERB1"/>
</dbReference>
<evidence type="ECO:0000313" key="2">
    <source>
        <dbReference type="RefSeq" id="XP_013407282.1"/>
    </source>
</evidence>
<sequence length="565" mass="63309">MSTPGFAEMDQMEKDAQTDIRLLVECVKCQLDNPDALKKSLVALATLFSIHENGKVFFRKAGGIKFLVELLTTSKHREVKGAVLYVMACAVEKNVFSQREMSSDSTFTYLKDLVAAPYSEMKLIKSALYLIMCLVANNSHGQMMVRQSGCLQGLLHLFRKSMPSTEDYTFSSSVSESSSFKNKNDEHYKDLWTSVTSALCICVNNPQNEENQRCCATIFPYIFKRLKNISDLKVIRPILSLVSLAVGNNVHNQERVVCSDGIHSLMSCLFKVADKAKNNPTYLALAGQIAGALGSCIADNALNAKLVGKQGGVKIFLQLLDIKPIDIETKEHIIVTLGFCVDTCEENRKLFAEENGFAVLAQHLVNEEQEDFNKAVKFVLKTCVSADQKKLNATSGKASDLFNALIKPCIQFDDLDGNAEQRKMIPCSGRLEIEVEKLAQNQKLLEQKLEAVSCVQASETAVEKQLPSFTPNKEIAVMETEDKRLLKESGAGYYSKNLQYEKKEKMKWKKMRKTLALTHHLTKLRCLYRNPSGNLILNKKKALTLLKIAVYTKNNLQNVMVRRKP</sequence>
<dbReference type="InterPro" id="IPR011989">
    <property type="entry name" value="ARM-like"/>
</dbReference>
<dbReference type="Proteomes" id="UP000085678">
    <property type="component" value="Unplaced"/>
</dbReference>
<evidence type="ECO:0000313" key="1">
    <source>
        <dbReference type="Proteomes" id="UP000085678"/>
    </source>
</evidence>
<keyword evidence="1" id="KW-1185">Reference proteome</keyword>
<organism evidence="1 2">
    <name type="scientific">Lingula anatina</name>
    <name type="common">Brachiopod</name>
    <name type="synonym">Lingula unguis</name>
    <dbReference type="NCBI Taxonomy" id="7574"/>
    <lineage>
        <taxon>Eukaryota</taxon>
        <taxon>Metazoa</taxon>
        <taxon>Spiralia</taxon>
        <taxon>Lophotrochozoa</taxon>
        <taxon>Brachiopoda</taxon>
        <taxon>Linguliformea</taxon>
        <taxon>Lingulata</taxon>
        <taxon>Lingulida</taxon>
        <taxon>Linguloidea</taxon>
        <taxon>Lingulidae</taxon>
        <taxon>Lingula</taxon>
    </lineage>
</organism>
<gene>
    <name evidence="2" type="primary">LOC106171461</name>
</gene>
<reference evidence="2" key="1">
    <citation type="submission" date="2025-08" db="UniProtKB">
        <authorList>
            <consortium name="RefSeq"/>
        </authorList>
    </citation>
    <scope>IDENTIFICATION</scope>
    <source>
        <tissue evidence="2">Gonads</tissue>
    </source>
</reference>
<accession>A0A1S3JA53</accession>
<dbReference type="Gene3D" id="1.25.10.10">
    <property type="entry name" value="Leucine-rich Repeat Variant"/>
    <property type="match status" value="1"/>
</dbReference>
<dbReference type="SUPFAM" id="SSF48371">
    <property type="entry name" value="ARM repeat"/>
    <property type="match status" value="1"/>
</dbReference>